<evidence type="ECO:0000256" key="2">
    <source>
        <dbReference type="ARBA" id="ARBA00022692"/>
    </source>
</evidence>
<name>A0A381T1A8_9ZZZZ</name>
<evidence type="ECO:0000256" key="5">
    <source>
        <dbReference type="SAM" id="Phobius"/>
    </source>
</evidence>
<evidence type="ECO:0000256" key="4">
    <source>
        <dbReference type="ARBA" id="ARBA00023136"/>
    </source>
</evidence>
<feature type="transmembrane region" description="Helical" evidence="5">
    <location>
        <begin position="30"/>
        <end position="50"/>
    </location>
</feature>
<keyword evidence="4 5" id="KW-0472">Membrane</keyword>
<accession>A0A381T1A8</accession>
<organism evidence="6">
    <name type="scientific">marine metagenome</name>
    <dbReference type="NCBI Taxonomy" id="408172"/>
    <lineage>
        <taxon>unclassified sequences</taxon>
        <taxon>metagenomes</taxon>
        <taxon>ecological metagenomes</taxon>
    </lineage>
</organism>
<dbReference type="AlphaFoldDB" id="A0A381T1A8"/>
<dbReference type="EMBL" id="UINC01003797">
    <property type="protein sequence ID" value="SVA09331.1"/>
    <property type="molecule type" value="Genomic_DNA"/>
</dbReference>
<evidence type="ECO:0008006" key="7">
    <source>
        <dbReference type="Google" id="ProtNLM"/>
    </source>
</evidence>
<proteinExistence type="predicted"/>
<dbReference type="Pfam" id="PF04191">
    <property type="entry name" value="PEMT"/>
    <property type="match status" value="1"/>
</dbReference>
<keyword evidence="2 5" id="KW-0812">Transmembrane</keyword>
<dbReference type="GO" id="GO:0012505">
    <property type="term" value="C:endomembrane system"/>
    <property type="evidence" value="ECO:0007669"/>
    <property type="project" value="UniProtKB-SubCell"/>
</dbReference>
<dbReference type="InterPro" id="IPR007318">
    <property type="entry name" value="Phopholipid_MeTrfase"/>
</dbReference>
<evidence type="ECO:0000256" key="1">
    <source>
        <dbReference type="ARBA" id="ARBA00004127"/>
    </source>
</evidence>
<dbReference type="PANTHER" id="PTHR12714">
    <property type="entry name" value="PROTEIN-S ISOPRENYLCYSTEINE O-METHYLTRANSFERASE"/>
    <property type="match status" value="1"/>
</dbReference>
<gene>
    <name evidence="6" type="ORF">METZ01_LOCUS62185</name>
</gene>
<protein>
    <recommendedName>
        <fullName evidence="7">Steroid 5-alpha reductase C-terminal domain-containing protein</fullName>
    </recommendedName>
</protein>
<comment type="subcellular location">
    <subcellularLocation>
        <location evidence="1">Endomembrane system</location>
        <topology evidence="1">Multi-pass membrane protein</topology>
    </subcellularLocation>
</comment>
<dbReference type="PANTHER" id="PTHR12714:SF9">
    <property type="entry name" value="PROTEIN-S-ISOPRENYLCYSTEINE O-METHYLTRANSFERASE"/>
    <property type="match status" value="1"/>
</dbReference>
<evidence type="ECO:0000313" key="6">
    <source>
        <dbReference type="EMBL" id="SVA09331.1"/>
    </source>
</evidence>
<reference evidence="6" key="1">
    <citation type="submission" date="2018-05" db="EMBL/GenBank/DDBJ databases">
        <authorList>
            <person name="Lanie J.A."/>
            <person name="Ng W.-L."/>
            <person name="Kazmierczak K.M."/>
            <person name="Andrzejewski T.M."/>
            <person name="Davidsen T.M."/>
            <person name="Wayne K.J."/>
            <person name="Tettelin H."/>
            <person name="Glass J.I."/>
            <person name="Rusch D."/>
            <person name="Podicherti R."/>
            <person name="Tsui H.-C.T."/>
            <person name="Winkler M.E."/>
        </authorList>
    </citation>
    <scope>NUCLEOTIDE SEQUENCE</scope>
</reference>
<dbReference type="GO" id="GO:0016740">
    <property type="term" value="F:transferase activity"/>
    <property type="evidence" value="ECO:0007669"/>
    <property type="project" value="UniProtKB-ARBA"/>
</dbReference>
<sequence length="196" mass="22374">MSHRTQDLPPLHGFPHMFRELRYHETSRQFLAILLIILFTSIAQPTLLLFSASMPLMLAGTILRLFASGYIVKNTELAITGPYALVRHPLYSGNILIILGFSISSGNFWSAPIALLFFFFYYPAAIEYEDRKLYKLFGPLWKNWSERVPALIPKLAKVKLDSSGKWSFIKSLKNNGEPAITLFVLCCLILISRKLY</sequence>
<evidence type="ECO:0000256" key="3">
    <source>
        <dbReference type="ARBA" id="ARBA00022989"/>
    </source>
</evidence>
<keyword evidence="3 5" id="KW-1133">Transmembrane helix</keyword>
<dbReference type="Gene3D" id="1.20.120.1630">
    <property type="match status" value="1"/>
</dbReference>